<dbReference type="FunFam" id="1.20.1250.20:FF:000286">
    <property type="entry name" value="MFS efflux transporter"/>
    <property type="match status" value="1"/>
</dbReference>
<dbReference type="InterPro" id="IPR051788">
    <property type="entry name" value="MFS_Transporter"/>
</dbReference>
<dbReference type="Proteomes" id="UP000054248">
    <property type="component" value="Unassembled WGS sequence"/>
</dbReference>
<proteinExistence type="inferred from homology"/>
<reference evidence="11" key="2">
    <citation type="submission" date="2015-01" db="EMBL/GenBank/DDBJ databases">
        <title>Evolutionary Origins and Diversification of the Mycorrhizal Mutualists.</title>
        <authorList>
            <consortium name="DOE Joint Genome Institute"/>
            <consortium name="Mycorrhizal Genomics Consortium"/>
            <person name="Kohler A."/>
            <person name="Kuo A."/>
            <person name="Nagy L.G."/>
            <person name="Floudas D."/>
            <person name="Copeland A."/>
            <person name="Barry K.W."/>
            <person name="Cichocki N."/>
            <person name="Veneault-Fourrey C."/>
            <person name="LaButti K."/>
            <person name="Lindquist E.A."/>
            <person name="Lipzen A."/>
            <person name="Lundell T."/>
            <person name="Morin E."/>
            <person name="Murat C."/>
            <person name="Riley R."/>
            <person name="Ohm R."/>
            <person name="Sun H."/>
            <person name="Tunlid A."/>
            <person name="Henrissat B."/>
            <person name="Grigoriev I.V."/>
            <person name="Hibbett D.S."/>
            <person name="Martin F."/>
        </authorList>
    </citation>
    <scope>NUCLEOTIDE SEQUENCE [LARGE SCALE GENOMIC DNA]</scope>
    <source>
        <strain evidence="11">MUT 4182</strain>
    </source>
</reference>
<dbReference type="GO" id="GO:0016020">
    <property type="term" value="C:membrane"/>
    <property type="evidence" value="ECO:0007669"/>
    <property type="project" value="TreeGrafter"/>
</dbReference>
<feature type="transmembrane region" description="Helical" evidence="8">
    <location>
        <begin position="304"/>
        <end position="331"/>
    </location>
</feature>
<evidence type="ECO:0000256" key="5">
    <source>
        <dbReference type="ARBA" id="ARBA00022989"/>
    </source>
</evidence>
<dbReference type="InterPro" id="IPR011701">
    <property type="entry name" value="MFS"/>
</dbReference>
<gene>
    <name evidence="10" type="ORF">M407DRAFT_64178</name>
</gene>
<comment type="subcellular location">
    <subcellularLocation>
        <location evidence="1">Endomembrane system</location>
        <topology evidence="1">Multi-pass membrane protein</topology>
    </subcellularLocation>
</comment>
<feature type="transmembrane region" description="Helical" evidence="8">
    <location>
        <begin position="186"/>
        <end position="209"/>
    </location>
</feature>
<feature type="transmembrane region" description="Helical" evidence="8">
    <location>
        <begin position="463"/>
        <end position="481"/>
    </location>
</feature>
<dbReference type="GO" id="GO:0022857">
    <property type="term" value="F:transmembrane transporter activity"/>
    <property type="evidence" value="ECO:0007669"/>
    <property type="project" value="InterPro"/>
</dbReference>
<evidence type="ECO:0000256" key="8">
    <source>
        <dbReference type="SAM" id="Phobius"/>
    </source>
</evidence>
<comment type="similarity">
    <text evidence="2">Belongs to the major facilitator superfamily.</text>
</comment>
<dbReference type="Gene3D" id="1.20.1250.20">
    <property type="entry name" value="MFS general substrate transporter like domains"/>
    <property type="match status" value="1"/>
</dbReference>
<evidence type="ECO:0000256" key="2">
    <source>
        <dbReference type="ARBA" id="ARBA00008335"/>
    </source>
</evidence>
<keyword evidence="11" id="KW-1185">Reference proteome</keyword>
<accession>A0A0C3QN18</accession>
<dbReference type="PANTHER" id="PTHR23514:SF3">
    <property type="entry name" value="BYPASS OF STOP CODON PROTEIN 6"/>
    <property type="match status" value="1"/>
</dbReference>
<feature type="domain" description="Major facilitator superfamily (MFS) profile" evidence="9">
    <location>
        <begin position="305"/>
        <end position="489"/>
    </location>
</feature>
<dbReference type="AlphaFoldDB" id="A0A0C3QN18"/>
<dbReference type="EMBL" id="KN822942">
    <property type="protein sequence ID" value="KIO34525.1"/>
    <property type="molecule type" value="Genomic_DNA"/>
</dbReference>
<feature type="transmembrane region" description="Helical" evidence="8">
    <location>
        <begin position="52"/>
        <end position="71"/>
    </location>
</feature>
<feature type="transmembrane region" description="Helical" evidence="8">
    <location>
        <begin position="343"/>
        <end position="362"/>
    </location>
</feature>
<dbReference type="InterPro" id="IPR036259">
    <property type="entry name" value="MFS_trans_sf"/>
</dbReference>
<evidence type="ECO:0000256" key="1">
    <source>
        <dbReference type="ARBA" id="ARBA00004127"/>
    </source>
</evidence>
<organism evidence="10 11">
    <name type="scientific">Tulasnella calospora MUT 4182</name>
    <dbReference type="NCBI Taxonomy" id="1051891"/>
    <lineage>
        <taxon>Eukaryota</taxon>
        <taxon>Fungi</taxon>
        <taxon>Dikarya</taxon>
        <taxon>Basidiomycota</taxon>
        <taxon>Agaricomycotina</taxon>
        <taxon>Agaricomycetes</taxon>
        <taxon>Cantharellales</taxon>
        <taxon>Tulasnellaceae</taxon>
        <taxon>Tulasnella</taxon>
    </lineage>
</organism>
<keyword evidence="4 8" id="KW-0812">Transmembrane</keyword>
<feature type="transmembrane region" description="Helical" evidence="8">
    <location>
        <begin position="215"/>
        <end position="235"/>
    </location>
</feature>
<reference evidence="10 11" key="1">
    <citation type="submission" date="2014-04" db="EMBL/GenBank/DDBJ databases">
        <authorList>
            <consortium name="DOE Joint Genome Institute"/>
            <person name="Kuo A."/>
            <person name="Girlanda M."/>
            <person name="Perotto S."/>
            <person name="Kohler A."/>
            <person name="Nagy L.G."/>
            <person name="Floudas D."/>
            <person name="Copeland A."/>
            <person name="Barry K.W."/>
            <person name="Cichocki N."/>
            <person name="Veneault-Fourrey C."/>
            <person name="LaButti K."/>
            <person name="Lindquist E.A."/>
            <person name="Lipzen A."/>
            <person name="Lundell T."/>
            <person name="Morin E."/>
            <person name="Murat C."/>
            <person name="Sun H."/>
            <person name="Tunlid A."/>
            <person name="Henrissat B."/>
            <person name="Grigoriev I.V."/>
            <person name="Hibbett D.S."/>
            <person name="Martin F."/>
            <person name="Nordberg H.P."/>
            <person name="Cantor M.N."/>
            <person name="Hua S.X."/>
        </authorList>
    </citation>
    <scope>NUCLEOTIDE SEQUENCE [LARGE SCALE GENOMIC DNA]</scope>
    <source>
        <strain evidence="10 11">MUT 4182</strain>
    </source>
</reference>
<evidence type="ECO:0000256" key="3">
    <source>
        <dbReference type="ARBA" id="ARBA00022448"/>
    </source>
</evidence>
<dbReference type="HOGENOM" id="CLU_021993_5_0_1"/>
<evidence type="ECO:0000313" key="10">
    <source>
        <dbReference type="EMBL" id="KIO34525.1"/>
    </source>
</evidence>
<feature type="transmembrane region" description="Helical" evidence="8">
    <location>
        <begin position="402"/>
        <end position="420"/>
    </location>
</feature>
<sequence length="489" mass="52876">MNEPLIETEPRAERHTIRLASSFLSFLTCGWADGTPGTIIPHLEVAYKLSHFKVSTLFIAGAIGFGIGTFINEPLMIYTGQFPLASIQRIFIPPPFQRLAHKRLNHSESASVSSGHSVALGRFWTVMFGCLCQILYYTIAVSNPPFGALCFAFCLGGVAISLFSGQMNAYVAGASSKRNQGRELGYLHGSYGVGAFASPLVCQSLLAAGWSWHRFYWTSFGFSFLNVLLMATAFHPTKKEWETDREAGLLAHELEQRGGPQAAEGQRSAPAGEVEMQAPGAEARSKSGGTKPKSTMQLALRMPYVWLFMAFLGFYTGSETTTGGWIVTYLLKQRNADPDTVGYVASGFWGGLACGRIVLGHASPYIGIRREKHLVHLYIVLSLVMTFIIWFVPSFIGNAVCAAMIGLFLGPIFPTSLSLATKILPKEVHLTALAAMSSVASIGSAIFPFIAGVLASAEGVVSLQPFMCGILGVMGTLWFFFPSRVGMSG</sequence>
<keyword evidence="3" id="KW-0813">Transport</keyword>
<feature type="transmembrane region" description="Helical" evidence="8">
    <location>
        <begin position="123"/>
        <end position="140"/>
    </location>
</feature>
<feature type="transmembrane region" description="Helical" evidence="8">
    <location>
        <begin position="374"/>
        <end position="396"/>
    </location>
</feature>
<evidence type="ECO:0000256" key="6">
    <source>
        <dbReference type="ARBA" id="ARBA00023136"/>
    </source>
</evidence>
<feature type="region of interest" description="Disordered" evidence="7">
    <location>
        <begin position="256"/>
        <end position="292"/>
    </location>
</feature>
<feature type="transmembrane region" description="Helical" evidence="8">
    <location>
        <begin position="146"/>
        <end position="165"/>
    </location>
</feature>
<dbReference type="PROSITE" id="PS50850">
    <property type="entry name" value="MFS"/>
    <property type="match status" value="1"/>
</dbReference>
<dbReference type="Pfam" id="PF07690">
    <property type="entry name" value="MFS_1"/>
    <property type="match status" value="1"/>
</dbReference>
<dbReference type="InterPro" id="IPR020846">
    <property type="entry name" value="MFS_dom"/>
</dbReference>
<dbReference type="OrthoDB" id="413079at2759"/>
<name>A0A0C3QN18_9AGAM</name>
<evidence type="ECO:0000256" key="7">
    <source>
        <dbReference type="SAM" id="MobiDB-lite"/>
    </source>
</evidence>
<evidence type="ECO:0000259" key="9">
    <source>
        <dbReference type="PROSITE" id="PS50850"/>
    </source>
</evidence>
<evidence type="ECO:0000256" key="4">
    <source>
        <dbReference type="ARBA" id="ARBA00022692"/>
    </source>
</evidence>
<evidence type="ECO:0000313" key="11">
    <source>
        <dbReference type="Proteomes" id="UP000054248"/>
    </source>
</evidence>
<dbReference type="GO" id="GO:0012505">
    <property type="term" value="C:endomembrane system"/>
    <property type="evidence" value="ECO:0007669"/>
    <property type="project" value="UniProtKB-SubCell"/>
</dbReference>
<dbReference type="PANTHER" id="PTHR23514">
    <property type="entry name" value="BYPASS OF STOP CODON PROTEIN 6"/>
    <property type="match status" value="1"/>
</dbReference>
<dbReference type="SUPFAM" id="SSF103473">
    <property type="entry name" value="MFS general substrate transporter"/>
    <property type="match status" value="1"/>
</dbReference>
<keyword evidence="6 8" id="KW-0472">Membrane</keyword>
<keyword evidence="5 8" id="KW-1133">Transmembrane helix</keyword>
<protein>
    <recommendedName>
        <fullName evidence="9">Major facilitator superfamily (MFS) profile domain-containing protein</fullName>
    </recommendedName>
</protein>
<feature type="transmembrane region" description="Helical" evidence="8">
    <location>
        <begin position="432"/>
        <end position="457"/>
    </location>
</feature>